<dbReference type="PROSITE" id="PS51722">
    <property type="entry name" value="G_TR_2"/>
    <property type="match status" value="1"/>
</dbReference>
<evidence type="ECO:0000313" key="9">
    <source>
        <dbReference type="EMBL" id="CAI8024355.1"/>
    </source>
</evidence>
<evidence type="ECO:0000256" key="7">
    <source>
        <dbReference type="SAM" id="MobiDB-lite"/>
    </source>
</evidence>
<keyword evidence="3" id="KW-0547">Nucleotide-binding</keyword>
<dbReference type="SUPFAM" id="SSF50447">
    <property type="entry name" value="Translation proteins"/>
    <property type="match status" value="2"/>
</dbReference>
<dbReference type="InterPro" id="IPR044145">
    <property type="entry name" value="IF2_II"/>
</dbReference>
<dbReference type="SUPFAM" id="SSF52156">
    <property type="entry name" value="Initiation factor IF2/eIF5b, domain 3"/>
    <property type="match status" value="1"/>
</dbReference>
<protein>
    <submittedName>
        <fullName evidence="9">Translation initiation factor IF-2, mitochondrial</fullName>
    </submittedName>
</protein>
<dbReference type="InterPro" id="IPR009000">
    <property type="entry name" value="Transl_B-barrel_sf"/>
</dbReference>
<organism evidence="9 10">
    <name type="scientific">Geodia barretti</name>
    <name type="common">Barrett's horny sponge</name>
    <dbReference type="NCBI Taxonomy" id="519541"/>
    <lineage>
        <taxon>Eukaryota</taxon>
        <taxon>Metazoa</taxon>
        <taxon>Porifera</taxon>
        <taxon>Demospongiae</taxon>
        <taxon>Heteroscleromorpha</taxon>
        <taxon>Tetractinellida</taxon>
        <taxon>Astrophorina</taxon>
        <taxon>Geodiidae</taxon>
        <taxon>Geodia</taxon>
    </lineage>
</organism>
<dbReference type="InterPro" id="IPR036925">
    <property type="entry name" value="TIF_IF2_dom3_sf"/>
</dbReference>
<gene>
    <name evidence="9" type="ORF">GBAR_LOCUS14154</name>
</gene>
<dbReference type="InterPro" id="IPR000795">
    <property type="entry name" value="T_Tr_GTP-bd_dom"/>
</dbReference>
<evidence type="ECO:0000259" key="8">
    <source>
        <dbReference type="PROSITE" id="PS51722"/>
    </source>
</evidence>
<dbReference type="InterPro" id="IPR027417">
    <property type="entry name" value="P-loop_NTPase"/>
</dbReference>
<dbReference type="PANTHER" id="PTHR43381">
    <property type="entry name" value="TRANSLATION INITIATION FACTOR IF-2-RELATED"/>
    <property type="match status" value="1"/>
</dbReference>
<dbReference type="Gene3D" id="3.40.50.10050">
    <property type="entry name" value="Translation initiation factor IF- 2, domain 3"/>
    <property type="match status" value="1"/>
</dbReference>
<keyword evidence="5" id="KW-0342">GTP-binding</keyword>
<dbReference type="FunFam" id="3.40.50.10050:FF:000001">
    <property type="entry name" value="Translation initiation factor IF-2"/>
    <property type="match status" value="1"/>
</dbReference>
<evidence type="ECO:0000256" key="5">
    <source>
        <dbReference type="ARBA" id="ARBA00023134"/>
    </source>
</evidence>
<evidence type="ECO:0000256" key="2">
    <source>
        <dbReference type="ARBA" id="ARBA00022540"/>
    </source>
</evidence>
<feature type="region of interest" description="Disordered" evidence="7">
    <location>
        <begin position="339"/>
        <end position="363"/>
    </location>
</feature>
<feature type="region of interest" description="Disordered" evidence="7">
    <location>
        <begin position="15"/>
        <end position="34"/>
    </location>
</feature>
<dbReference type="GO" id="GO:0005525">
    <property type="term" value="F:GTP binding"/>
    <property type="evidence" value="ECO:0007669"/>
    <property type="project" value="UniProtKB-KW"/>
</dbReference>
<proteinExistence type="inferred from homology"/>
<comment type="function">
    <text evidence="6">One of the essential components for the initiation of protein synthesis. Protects formylmethionyl-tRNA from spontaneous hydrolysis and promotes its binding to the 30S ribosomal subunits. Also involved in the hydrolysis of GTP during the formation of the 70S ribosomal complex.</text>
</comment>
<dbReference type="GO" id="GO:0003924">
    <property type="term" value="F:GTPase activity"/>
    <property type="evidence" value="ECO:0007669"/>
    <property type="project" value="InterPro"/>
</dbReference>
<dbReference type="Gene3D" id="3.40.50.300">
    <property type="entry name" value="P-loop containing nucleotide triphosphate hydrolases"/>
    <property type="match status" value="1"/>
</dbReference>
<feature type="domain" description="Tr-type G" evidence="8">
    <location>
        <begin position="48"/>
        <end position="240"/>
    </location>
</feature>
<dbReference type="PANTHER" id="PTHR43381:SF20">
    <property type="entry name" value="TRANSLATION INITIATION FACTOR IF-2, MITOCHONDRIAL"/>
    <property type="match status" value="1"/>
</dbReference>
<dbReference type="Proteomes" id="UP001174909">
    <property type="component" value="Unassembled WGS sequence"/>
</dbReference>
<accession>A0AA35WRU0</accession>
<evidence type="ECO:0000256" key="4">
    <source>
        <dbReference type="ARBA" id="ARBA00022917"/>
    </source>
</evidence>
<name>A0AA35WRU0_GEOBA</name>
<dbReference type="EMBL" id="CASHTH010002072">
    <property type="protein sequence ID" value="CAI8024355.1"/>
    <property type="molecule type" value="Genomic_DNA"/>
</dbReference>
<evidence type="ECO:0000256" key="3">
    <source>
        <dbReference type="ARBA" id="ARBA00022741"/>
    </source>
</evidence>
<evidence type="ECO:0000313" key="10">
    <source>
        <dbReference type="Proteomes" id="UP001174909"/>
    </source>
</evidence>
<keyword evidence="10" id="KW-1185">Reference proteome</keyword>
<keyword evidence="4" id="KW-0648">Protein biosynthesis</keyword>
<dbReference type="CDD" id="cd03702">
    <property type="entry name" value="IF2_mtIF2_II"/>
    <property type="match status" value="1"/>
</dbReference>
<dbReference type="Pfam" id="PF11987">
    <property type="entry name" value="IF-2"/>
    <property type="match status" value="1"/>
</dbReference>
<dbReference type="CDD" id="cd01887">
    <property type="entry name" value="IF2_eIF5B"/>
    <property type="match status" value="1"/>
</dbReference>
<dbReference type="AlphaFoldDB" id="A0AA35WRU0"/>
<dbReference type="FunFam" id="3.40.50.300:FF:000019">
    <property type="entry name" value="Translation initiation factor IF-2"/>
    <property type="match status" value="1"/>
</dbReference>
<dbReference type="InterPro" id="IPR053905">
    <property type="entry name" value="EF-G-like_DII"/>
</dbReference>
<dbReference type="InterPro" id="IPR023115">
    <property type="entry name" value="TIF_IF2_dom3"/>
</dbReference>
<reference evidence="9" key="1">
    <citation type="submission" date="2023-03" db="EMBL/GenBank/DDBJ databases">
        <authorList>
            <person name="Steffen K."/>
            <person name="Cardenas P."/>
        </authorList>
    </citation>
    <scope>NUCLEOTIDE SEQUENCE</scope>
</reference>
<evidence type="ECO:0000256" key="6">
    <source>
        <dbReference type="ARBA" id="ARBA00025162"/>
    </source>
</evidence>
<dbReference type="Pfam" id="PF00009">
    <property type="entry name" value="GTP_EFTU"/>
    <property type="match status" value="1"/>
</dbReference>
<keyword evidence="2 9" id="KW-0396">Initiation factor</keyword>
<dbReference type="NCBIfam" id="TIGR00231">
    <property type="entry name" value="small_GTP"/>
    <property type="match status" value="1"/>
</dbReference>
<comment type="caution">
    <text evidence="9">The sequence shown here is derived from an EMBL/GenBank/DDBJ whole genome shotgun (WGS) entry which is preliminary data.</text>
</comment>
<dbReference type="InterPro" id="IPR015760">
    <property type="entry name" value="TIF_IF2"/>
</dbReference>
<dbReference type="SUPFAM" id="SSF52540">
    <property type="entry name" value="P-loop containing nucleoside triphosphate hydrolases"/>
    <property type="match status" value="1"/>
</dbReference>
<dbReference type="Pfam" id="PF22042">
    <property type="entry name" value="EF-G_D2"/>
    <property type="match status" value="1"/>
</dbReference>
<comment type="similarity">
    <text evidence="1">Belongs to the TRAFAC class translation factor GTPase superfamily. Classic translation factor GTPase family. IF-2 subfamily.</text>
</comment>
<sequence>MCRLRQIGCSLGPGRLLSSRGKRGRASQTTPTTRDLFPRDRSTLCLKPRPPVVTVMGHVDHGKTTLLDWLRKTSVAEREAGGITQHIGAFSVQLSTGERLTFLDTPGHAAFSSMRARGASLTDIAVLVVAGDDGVMVQTRECVDLVRSAGVPLVVAINKCDKPGAEPVSLPALLHSLGSLLQPCVPYNEKERVEEELLQCGVQLERFGGDVQSVRISAVTGRGVPQLEEALLAEAELNAVMGDPSGPVEAVVIESHVDRGLGPVASVVVRHGTLECGAVLVAGRTWGKVRAMFDERRKPMREAPPSTPVLTVGWRDLPTSGDNCLQADSESAARSMVQHRASTPARLSGVRENRESGEGGEGVGVVVKGDMVGSVEVVVQVLEKRQPEGAAVRVIHSGVGAVTDSDVELAASTGSVILAFGVSSTKSVKALARQKNVTIHSHTVIYKLLELLKEHVKGTLPWREEEEVVGEAVVLRTFTLTGARAASVGGCVSRVVDSFALPPSDFFEMERYGEVVHEGLVSAMKQGKNDVSEARKETECGLSFSSSSVQWREGDVVIAFNKRRVPPSLDWDFGF</sequence>
<dbReference type="GO" id="GO:0003743">
    <property type="term" value="F:translation initiation factor activity"/>
    <property type="evidence" value="ECO:0007669"/>
    <property type="project" value="UniProtKB-KW"/>
</dbReference>
<dbReference type="Gene3D" id="2.40.30.10">
    <property type="entry name" value="Translation factors"/>
    <property type="match status" value="2"/>
</dbReference>
<dbReference type="InterPro" id="IPR005225">
    <property type="entry name" value="Small_GTP-bd"/>
</dbReference>
<dbReference type="GO" id="GO:0005737">
    <property type="term" value="C:cytoplasm"/>
    <property type="evidence" value="ECO:0007669"/>
    <property type="project" value="TreeGrafter"/>
</dbReference>
<evidence type="ECO:0000256" key="1">
    <source>
        <dbReference type="ARBA" id="ARBA00007733"/>
    </source>
</evidence>